<evidence type="ECO:0000256" key="6">
    <source>
        <dbReference type="RuleBase" id="RU004168"/>
    </source>
</evidence>
<dbReference type="RefSeq" id="WP_066450362.1">
    <property type="nucleotide sequence ID" value="NZ_JANKBF010000015.1"/>
</dbReference>
<dbReference type="InterPro" id="IPR020456">
    <property type="entry name" value="Acylphosphatase"/>
</dbReference>
<feature type="active site" evidence="5">
    <location>
        <position position="36"/>
    </location>
</feature>
<sequence length="89" mass="10402">MVRKYYIFKGRVQGVGFRFTMYREATRLNLTGWVKNLYDGDVEACIQGDEQSINRLLKAMQSGHFIRIESMDVEELEVLPSESSFEMKN</sequence>
<evidence type="ECO:0000256" key="1">
    <source>
        <dbReference type="ARBA" id="ARBA00005614"/>
    </source>
</evidence>
<dbReference type="PANTHER" id="PTHR47268:SF4">
    <property type="entry name" value="ACYLPHOSPHATASE"/>
    <property type="match status" value="1"/>
</dbReference>
<dbReference type="Pfam" id="PF00708">
    <property type="entry name" value="Acylphosphatase"/>
    <property type="match status" value="1"/>
</dbReference>
<evidence type="ECO:0000256" key="2">
    <source>
        <dbReference type="ARBA" id="ARBA00012150"/>
    </source>
</evidence>
<evidence type="ECO:0000256" key="3">
    <source>
        <dbReference type="ARBA" id="ARBA00015991"/>
    </source>
</evidence>
<dbReference type="EC" id="3.6.1.7" evidence="2 5"/>
<dbReference type="PANTHER" id="PTHR47268">
    <property type="entry name" value="ACYLPHOSPHATASE"/>
    <property type="match status" value="1"/>
</dbReference>
<dbReference type="AlphaFoldDB" id="A0A4R3Z376"/>
<dbReference type="Gene3D" id="3.30.70.100">
    <property type="match status" value="1"/>
</dbReference>
<dbReference type="Proteomes" id="UP000295515">
    <property type="component" value="Unassembled WGS sequence"/>
</dbReference>
<dbReference type="EMBL" id="SMCQ01000008">
    <property type="protein sequence ID" value="TCV99579.1"/>
    <property type="molecule type" value="Genomic_DNA"/>
</dbReference>
<feature type="domain" description="Acylphosphatase-like" evidence="7">
    <location>
        <begin position="3"/>
        <end position="89"/>
    </location>
</feature>
<feature type="active site" evidence="5">
    <location>
        <position position="18"/>
    </location>
</feature>
<comment type="catalytic activity">
    <reaction evidence="4 5">
        <text>an acyl phosphate + H2O = a carboxylate + phosphate + H(+)</text>
        <dbReference type="Rhea" id="RHEA:14965"/>
        <dbReference type="ChEBI" id="CHEBI:15377"/>
        <dbReference type="ChEBI" id="CHEBI:15378"/>
        <dbReference type="ChEBI" id="CHEBI:29067"/>
        <dbReference type="ChEBI" id="CHEBI:43474"/>
        <dbReference type="ChEBI" id="CHEBI:59918"/>
        <dbReference type="EC" id="3.6.1.7"/>
    </reaction>
</comment>
<organism evidence="8 9">
    <name type="scientific">Longibaculum muris</name>
    <dbReference type="NCBI Taxonomy" id="1796628"/>
    <lineage>
        <taxon>Bacteria</taxon>
        <taxon>Bacillati</taxon>
        <taxon>Bacillota</taxon>
        <taxon>Erysipelotrichia</taxon>
        <taxon>Erysipelotrichales</taxon>
        <taxon>Coprobacillaceae</taxon>
        <taxon>Longibaculum</taxon>
    </lineage>
</organism>
<accession>A0A4R3Z376</accession>
<dbReference type="InterPro" id="IPR017968">
    <property type="entry name" value="Acylphosphatase_CS"/>
</dbReference>
<gene>
    <name evidence="8" type="ORF">EDD60_10818</name>
</gene>
<dbReference type="PROSITE" id="PS51160">
    <property type="entry name" value="ACYLPHOSPHATASE_3"/>
    <property type="match status" value="1"/>
</dbReference>
<comment type="caution">
    <text evidence="8">The sequence shown here is derived from an EMBL/GenBank/DDBJ whole genome shotgun (WGS) entry which is preliminary data.</text>
</comment>
<evidence type="ECO:0000256" key="5">
    <source>
        <dbReference type="PROSITE-ProRule" id="PRU00520"/>
    </source>
</evidence>
<dbReference type="GeneID" id="98915216"/>
<proteinExistence type="inferred from homology"/>
<protein>
    <recommendedName>
        <fullName evidence="3 5">acylphosphatase</fullName>
        <ecNumber evidence="2 5">3.6.1.7</ecNumber>
    </recommendedName>
</protein>
<dbReference type="GO" id="GO:0003998">
    <property type="term" value="F:acylphosphatase activity"/>
    <property type="evidence" value="ECO:0007669"/>
    <property type="project" value="UniProtKB-EC"/>
</dbReference>
<dbReference type="PRINTS" id="PR00112">
    <property type="entry name" value="ACYLPHPHTASE"/>
</dbReference>
<name>A0A4R3Z376_9FIRM</name>
<dbReference type="PROSITE" id="PS00151">
    <property type="entry name" value="ACYLPHOSPHATASE_2"/>
    <property type="match status" value="1"/>
</dbReference>
<evidence type="ECO:0000256" key="4">
    <source>
        <dbReference type="ARBA" id="ARBA00047645"/>
    </source>
</evidence>
<evidence type="ECO:0000313" key="8">
    <source>
        <dbReference type="EMBL" id="TCV99579.1"/>
    </source>
</evidence>
<evidence type="ECO:0000259" key="7">
    <source>
        <dbReference type="PROSITE" id="PS51160"/>
    </source>
</evidence>
<dbReference type="InterPro" id="IPR036046">
    <property type="entry name" value="Acylphosphatase-like_dom_sf"/>
</dbReference>
<dbReference type="SUPFAM" id="SSF54975">
    <property type="entry name" value="Acylphosphatase/BLUF domain-like"/>
    <property type="match status" value="1"/>
</dbReference>
<evidence type="ECO:0000313" key="9">
    <source>
        <dbReference type="Proteomes" id="UP000295515"/>
    </source>
</evidence>
<dbReference type="InterPro" id="IPR001792">
    <property type="entry name" value="Acylphosphatase-like_dom"/>
</dbReference>
<reference evidence="8 9" key="1">
    <citation type="submission" date="2019-03" db="EMBL/GenBank/DDBJ databases">
        <title>Genomic Encyclopedia of Type Strains, Phase IV (KMG-IV): sequencing the most valuable type-strain genomes for metagenomic binning, comparative biology and taxonomic classification.</title>
        <authorList>
            <person name="Goeker M."/>
        </authorList>
    </citation>
    <scope>NUCLEOTIDE SEQUENCE [LARGE SCALE GENOMIC DNA]</scope>
    <source>
        <strain evidence="8 9">DSM 29487</strain>
    </source>
</reference>
<comment type="similarity">
    <text evidence="1 6">Belongs to the acylphosphatase family.</text>
</comment>
<keyword evidence="5" id="KW-0378">Hydrolase</keyword>
<keyword evidence="9" id="KW-1185">Reference proteome</keyword>